<organism evidence="9 10">
    <name type="scientific">Eruca vesicaria subsp. sativa</name>
    <name type="common">Garden rocket</name>
    <name type="synonym">Eruca sativa</name>
    <dbReference type="NCBI Taxonomy" id="29727"/>
    <lineage>
        <taxon>Eukaryota</taxon>
        <taxon>Viridiplantae</taxon>
        <taxon>Streptophyta</taxon>
        <taxon>Embryophyta</taxon>
        <taxon>Tracheophyta</taxon>
        <taxon>Spermatophyta</taxon>
        <taxon>Magnoliopsida</taxon>
        <taxon>eudicotyledons</taxon>
        <taxon>Gunneridae</taxon>
        <taxon>Pentapetalae</taxon>
        <taxon>rosids</taxon>
        <taxon>malvids</taxon>
        <taxon>Brassicales</taxon>
        <taxon>Brassicaceae</taxon>
        <taxon>Brassiceae</taxon>
        <taxon>Eruca</taxon>
    </lineage>
</organism>
<dbReference type="InterPro" id="IPR013087">
    <property type="entry name" value="Znf_C2H2_type"/>
</dbReference>
<dbReference type="PANTHER" id="PTHR47287">
    <property type="entry name" value="C2H2 AND C2HC ZINC FINGERS SUPERFAMILY PROTEIN"/>
    <property type="match status" value="1"/>
</dbReference>
<keyword evidence="4" id="KW-0862">Zinc</keyword>
<evidence type="ECO:0000313" key="9">
    <source>
        <dbReference type="EMBL" id="CAH8324598.1"/>
    </source>
</evidence>
<keyword evidence="3 6" id="KW-0863">Zinc-finger</keyword>
<evidence type="ECO:0000256" key="2">
    <source>
        <dbReference type="ARBA" id="ARBA00022723"/>
    </source>
</evidence>
<evidence type="ECO:0000259" key="8">
    <source>
        <dbReference type="PROSITE" id="PS50157"/>
    </source>
</evidence>
<comment type="caution">
    <text evidence="9">The sequence shown here is derived from an EMBL/GenBank/DDBJ whole genome shotgun (WGS) entry which is preliminary data.</text>
</comment>
<keyword evidence="2" id="KW-0479">Metal-binding</keyword>
<dbReference type="PANTHER" id="PTHR47287:SF9">
    <property type="entry name" value="ZINC FINGER PROTEIN 4-LIKE"/>
    <property type="match status" value="1"/>
</dbReference>
<dbReference type="Proteomes" id="UP001642260">
    <property type="component" value="Unassembled WGS sequence"/>
</dbReference>
<dbReference type="AlphaFoldDB" id="A0ABC8JFI2"/>
<comment type="subcellular location">
    <subcellularLocation>
        <location evidence="1">Nucleus</location>
    </subcellularLocation>
</comment>
<feature type="domain" description="C2H2-type" evidence="8">
    <location>
        <begin position="128"/>
        <end position="155"/>
    </location>
</feature>
<feature type="compositionally biased region" description="Polar residues" evidence="7">
    <location>
        <begin position="35"/>
        <end position="48"/>
    </location>
</feature>
<dbReference type="GO" id="GO:0005634">
    <property type="term" value="C:nucleus"/>
    <property type="evidence" value="ECO:0007669"/>
    <property type="project" value="UniProtKB-SubCell"/>
</dbReference>
<dbReference type="PROSITE" id="PS00028">
    <property type="entry name" value="ZINC_FINGER_C2H2_1"/>
    <property type="match status" value="1"/>
</dbReference>
<evidence type="ECO:0000256" key="1">
    <source>
        <dbReference type="ARBA" id="ARBA00004123"/>
    </source>
</evidence>
<dbReference type="InterPro" id="IPR044246">
    <property type="entry name" value="ZFP3-like"/>
</dbReference>
<proteinExistence type="predicted"/>
<evidence type="ECO:0000256" key="4">
    <source>
        <dbReference type="ARBA" id="ARBA00022833"/>
    </source>
</evidence>
<dbReference type="InterPro" id="IPR036236">
    <property type="entry name" value="Znf_C2H2_sf"/>
</dbReference>
<feature type="region of interest" description="Disordered" evidence="7">
    <location>
        <begin position="244"/>
        <end position="323"/>
    </location>
</feature>
<name>A0ABC8JFI2_ERUVS</name>
<feature type="region of interest" description="Disordered" evidence="7">
    <location>
        <begin position="1"/>
        <end position="113"/>
    </location>
</feature>
<keyword evidence="5" id="KW-0539">Nucleus</keyword>
<feature type="compositionally biased region" description="Pro residues" evidence="7">
    <location>
        <begin position="255"/>
        <end position="272"/>
    </location>
</feature>
<evidence type="ECO:0000256" key="3">
    <source>
        <dbReference type="ARBA" id="ARBA00022771"/>
    </source>
</evidence>
<dbReference type="PROSITE" id="PS50157">
    <property type="entry name" value="ZINC_FINGER_C2H2_2"/>
    <property type="match status" value="1"/>
</dbReference>
<reference evidence="9 10" key="1">
    <citation type="submission" date="2022-03" db="EMBL/GenBank/DDBJ databases">
        <authorList>
            <person name="Macdonald S."/>
            <person name="Ahmed S."/>
            <person name="Newling K."/>
        </authorList>
    </citation>
    <scope>NUCLEOTIDE SEQUENCE [LARGE SCALE GENOMIC DNA]</scope>
</reference>
<dbReference type="GO" id="GO:0008270">
    <property type="term" value="F:zinc ion binding"/>
    <property type="evidence" value="ECO:0007669"/>
    <property type="project" value="UniProtKB-KW"/>
</dbReference>
<dbReference type="Gene3D" id="3.30.160.60">
    <property type="entry name" value="Classic Zinc Finger"/>
    <property type="match status" value="1"/>
</dbReference>
<evidence type="ECO:0000256" key="5">
    <source>
        <dbReference type="ARBA" id="ARBA00023242"/>
    </source>
</evidence>
<dbReference type="Pfam" id="PF13912">
    <property type="entry name" value="zf-C2H2_6"/>
    <property type="match status" value="1"/>
</dbReference>
<accession>A0ABC8JFI2</accession>
<evidence type="ECO:0000313" key="10">
    <source>
        <dbReference type="Proteomes" id="UP001642260"/>
    </source>
</evidence>
<keyword evidence="10" id="KW-1185">Reference proteome</keyword>
<feature type="compositionally biased region" description="Polar residues" evidence="7">
    <location>
        <begin position="81"/>
        <end position="94"/>
    </location>
</feature>
<feature type="compositionally biased region" description="Basic and acidic residues" evidence="7">
    <location>
        <begin position="17"/>
        <end position="34"/>
    </location>
</feature>
<sequence>MENQAVSSESSSSPQPENRKDGTVAVKESKEKATENNNNLSVGSSQEVMSERTSENPSPGSGAVRTDGTVAVKESKEKATENNNNLSVGSSQEVMSERTSENPSPGSGAVRTGTSMTMIYPSKSNRIYTCQFCSKGFSTTQALGGHQNAHKQDREWEKKRKEMEEDFPGLSFLNPYINKPHLLLGGYSEDALSNDNHLGITLEPYRRRGHGVYPTFSGGHGRPMNMTVVPRMNPTRFFTGNTLTYGSPSAGGRGPRPPYTPILPRNVPPSFPPRSRSLYPQENRLSEEDLTLKIGNDKIVVIDDDDDQPEKENPKNWGTDLSL</sequence>
<evidence type="ECO:0000256" key="7">
    <source>
        <dbReference type="SAM" id="MobiDB-lite"/>
    </source>
</evidence>
<evidence type="ECO:0000256" key="6">
    <source>
        <dbReference type="PROSITE-ProRule" id="PRU00042"/>
    </source>
</evidence>
<protein>
    <recommendedName>
        <fullName evidence="8">C2H2-type domain-containing protein</fullName>
    </recommendedName>
</protein>
<dbReference type="EMBL" id="CAKOAT010100933">
    <property type="protein sequence ID" value="CAH8324598.1"/>
    <property type="molecule type" value="Genomic_DNA"/>
</dbReference>
<gene>
    <name evidence="9" type="ORF">ERUC_LOCUS10185</name>
</gene>
<dbReference type="SUPFAM" id="SSF57667">
    <property type="entry name" value="beta-beta-alpha zinc fingers"/>
    <property type="match status" value="1"/>
</dbReference>